<accession>A0A9D4IDT0</accession>
<comment type="caution">
    <text evidence="3">The sequence shown here is derived from an EMBL/GenBank/DDBJ whole genome shotgun (WGS) entry which is preliminary data.</text>
</comment>
<reference evidence="3" key="2">
    <citation type="submission" date="2020-11" db="EMBL/GenBank/DDBJ databases">
        <authorList>
            <person name="McCartney M.A."/>
            <person name="Auch B."/>
            <person name="Kono T."/>
            <person name="Mallez S."/>
            <person name="Becker A."/>
            <person name="Gohl D.M."/>
            <person name="Silverstein K.A.T."/>
            <person name="Koren S."/>
            <person name="Bechman K.B."/>
            <person name="Herman A."/>
            <person name="Abrahante J.E."/>
            <person name="Garbe J."/>
        </authorList>
    </citation>
    <scope>NUCLEOTIDE SEQUENCE</scope>
    <source>
        <strain evidence="3">Duluth1</strain>
        <tissue evidence="3">Whole animal</tissue>
    </source>
</reference>
<dbReference type="Pfam" id="PF15917">
    <property type="entry name" value="Piezo_TM25-28"/>
    <property type="match status" value="1"/>
</dbReference>
<keyword evidence="4" id="KW-1185">Reference proteome</keyword>
<keyword evidence="1" id="KW-0732">Signal</keyword>
<organism evidence="3 4">
    <name type="scientific">Dreissena polymorpha</name>
    <name type="common">Zebra mussel</name>
    <name type="synonym">Mytilus polymorpha</name>
    <dbReference type="NCBI Taxonomy" id="45954"/>
    <lineage>
        <taxon>Eukaryota</taxon>
        <taxon>Metazoa</taxon>
        <taxon>Spiralia</taxon>
        <taxon>Lophotrochozoa</taxon>
        <taxon>Mollusca</taxon>
        <taxon>Bivalvia</taxon>
        <taxon>Autobranchia</taxon>
        <taxon>Heteroconchia</taxon>
        <taxon>Euheterodonta</taxon>
        <taxon>Imparidentia</taxon>
        <taxon>Neoheterodontei</taxon>
        <taxon>Myida</taxon>
        <taxon>Dreissenoidea</taxon>
        <taxon>Dreissenidae</taxon>
        <taxon>Dreissena</taxon>
    </lineage>
</organism>
<dbReference type="GO" id="GO:0008381">
    <property type="term" value="F:mechanosensitive monoatomic ion channel activity"/>
    <property type="evidence" value="ECO:0007669"/>
    <property type="project" value="InterPro"/>
</dbReference>
<feature type="signal peptide" evidence="1">
    <location>
        <begin position="1"/>
        <end position="24"/>
    </location>
</feature>
<evidence type="ECO:0000256" key="1">
    <source>
        <dbReference type="SAM" id="SignalP"/>
    </source>
</evidence>
<feature type="domain" description="Piezo TM25-28" evidence="2">
    <location>
        <begin position="14"/>
        <end position="69"/>
    </location>
</feature>
<evidence type="ECO:0000313" key="3">
    <source>
        <dbReference type="EMBL" id="KAH3768408.1"/>
    </source>
</evidence>
<evidence type="ECO:0000259" key="2">
    <source>
        <dbReference type="Pfam" id="PF15917"/>
    </source>
</evidence>
<dbReference type="InterPro" id="IPR031805">
    <property type="entry name" value="Piezo_TM25-28"/>
</dbReference>
<feature type="chain" id="PRO_5039370850" description="Piezo TM25-28 domain-containing protein" evidence="1">
    <location>
        <begin position="25"/>
        <end position="83"/>
    </location>
</feature>
<dbReference type="PANTHER" id="PTHR47049:SF2">
    <property type="entry name" value="PIEZO-TYPE MECHANOSENSITIVE ION CHANNEL HOMOLOG"/>
    <property type="match status" value="1"/>
</dbReference>
<dbReference type="AlphaFoldDB" id="A0A9D4IDT0"/>
<sequence length="83" mass="9511">MNITTKAHFSIHLSLLADTDCVVADDNTGLSLDVVCFVFLLLQRKIYTSHYFRHVVADFEAQNRLASRSGPYYYALSPYHRNV</sequence>
<dbReference type="PANTHER" id="PTHR47049">
    <property type="entry name" value="PIEZO-TYPE MECHANOSENSITIVE ION CHANNEL HOMOLOG"/>
    <property type="match status" value="1"/>
</dbReference>
<reference evidence="3" key="1">
    <citation type="journal article" date="2019" name="bioRxiv">
        <title>The Genome of the Zebra Mussel, Dreissena polymorpha: A Resource for Invasive Species Research.</title>
        <authorList>
            <person name="McCartney M.A."/>
            <person name="Auch B."/>
            <person name="Kono T."/>
            <person name="Mallez S."/>
            <person name="Zhang Y."/>
            <person name="Obille A."/>
            <person name="Becker A."/>
            <person name="Abrahante J.E."/>
            <person name="Garbe J."/>
            <person name="Badalamenti J.P."/>
            <person name="Herman A."/>
            <person name="Mangelson H."/>
            <person name="Liachko I."/>
            <person name="Sullivan S."/>
            <person name="Sone E.D."/>
            <person name="Koren S."/>
            <person name="Silverstein K.A.T."/>
            <person name="Beckman K.B."/>
            <person name="Gohl D.M."/>
        </authorList>
    </citation>
    <scope>NUCLEOTIDE SEQUENCE</scope>
    <source>
        <strain evidence="3">Duluth1</strain>
        <tissue evidence="3">Whole animal</tissue>
    </source>
</reference>
<proteinExistence type="predicted"/>
<dbReference type="Proteomes" id="UP000828390">
    <property type="component" value="Unassembled WGS sequence"/>
</dbReference>
<dbReference type="GO" id="GO:0016020">
    <property type="term" value="C:membrane"/>
    <property type="evidence" value="ECO:0007669"/>
    <property type="project" value="InterPro"/>
</dbReference>
<evidence type="ECO:0000313" key="4">
    <source>
        <dbReference type="Proteomes" id="UP000828390"/>
    </source>
</evidence>
<name>A0A9D4IDT0_DREPO</name>
<dbReference type="InterPro" id="IPR027272">
    <property type="entry name" value="Piezo"/>
</dbReference>
<dbReference type="EMBL" id="JAIWYP010000009">
    <property type="protein sequence ID" value="KAH3768408.1"/>
    <property type="molecule type" value="Genomic_DNA"/>
</dbReference>
<gene>
    <name evidence="3" type="ORF">DPMN_169620</name>
</gene>
<protein>
    <recommendedName>
        <fullName evidence="2">Piezo TM25-28 domain-containing protein</fullName>
    </recommendedName>
</protein>